<accession>A0ABN7NVZ3</accession>
<sequence length="263" mass="29234">IGLACSSGIGVSASELTRSLVGRRVGRLSWVITVCHVRGYVEACVDYTGDWLYNALSWNNILPRSQMWRDTVLLLCSEASWSQDICANIILTVFGGEKTSVEPFWLIAHSCVNNVGMFCSHCQIVDKNLREGSPLAGRSQRLLITGAQGGCSSGLKPSIPRYPPTSFSSLNLLKSYMRNSTNEDRLNGLHVQYIHPEVSITDPCGKIPDLDQKWNWPHLGVPDLGISSPYMNQFWPDMIFPHGEGGVLNELSMKPRKINIRLE</sequence>
<dbReference type="Proteomes" id="UP001153148">
    <property type="component" value="Unassembled WGS sequence"/>
</dbReference>
<proteinExistence type="predicted"/>
<reference evidence="1" key="1">
    <citation type="submission" date="2021-03" db="EMBL/GenBank/DDBJ databases">
        <authorList>
            <person name="Tran Van P."/>
        </authorList>
    </citation>
    <scope>NUCLEOTIDE SEQUENCE</scope>
</reference>
<organism evidence="1 2">
    <name type="scientific">Timema podura</name>
    <name type="common">Walking stick</name>
    <dbReference type="NCBI Taxonomy" id="61482"/>
    <lineage>
        <taxon>Eukaryota</taxon>
        <taxon>Metazoa</taxon>
        <taxon>Ecdysozoa</taxon>
        <taxon>Arthropoda</taxon>
        <taxon>Hexapoda</taxon>
        <taxon>Insecta</taxon>
        <taxon>Pterygota</taxon>
        <taxon>Neoptera</taxon>
        <taxon>Polyneoptera</taxon>
        <taxon>Phasmatodea</taxon>
        <taxon>Timematodea</taxon>
        <taxon>Timematoidea</taxon>
        <taxon>Timematidae</taxon>
        <taxon>Timema</taxon>
    </lineage>
</organism>
<keyword evidence="2" id="KW-1185">Reference proteome</keyword>
<protein>
    <submittedName>
        <fullName evidence="1">Uncharacterized protein</fullName>
    </submittedName>
</protein>
<evidence type="ECO:0000313" key="1">
    <source>
        <dbReference type="EMBL" id="CAG2059949.1"/>
    </source>
</evidence>
<dbReference type="EMBL" id="CAJPIN010011008">
    <property type="protein sequence ID" value="CAG2059949.1"/>
    <property type="molecule type" value="Genomic_DNA"/>
</dbReference>
<name>A0ABN7NVZ3_TIMPD</name>
<gene>
    <name evidence="1" type="ORF">TPAB3V08_LOCUS6907</name>
</gene>
<feature type="non-terminal residue" evidence="1">
    <location>
        <position position="1"/>
    </location>
</feature>
<comment type="caution">
    <text evidence="1">The sequence shown here is derived from an EMBL/GenBank/DDBJ whole genome shotgun (WGS) entry which is preliminary data.</text>
</comment>
<evidence type="ECO:0000313" key="2">
    <source>
        <dbReference type="Proteomes" id="UP001153148"/>
    </source>
</evidence>